<dbReference type="InterPro" id="IPR024747">
    <property type="entry name" value="Pyridox_Oxase-rel"/>
</dbReference>
<evidence type="ECO:0000313" key="1">
    <source>
        <dbReference type="EMBL" id="HIZ42565.1"/>
    </source>
</evidence>
<reference evidence="1" key="1">
    <citation type="journal article" date="2021" name="PeerJ">
        <title>Extensive microbial diversity within the chicken gut microbiome revealed by metagenomics and culture.</title>
        <authorList>
            <person name="Gilroy R."/>
            <person name="Ravi A."/>
            <person name="Getino M."/>
            <person name="Pursley I."/>
            <person name="Horton D.L."/>
            <person name="Alikhan N.F."/>
            <person name="Baker D."/>
            <person name="Gharbi K."/>
            <person name="Hall N."/>
            <person name="Watson M."/>
            <person name="Adriaenssens E.M."/>
            <person name="Foster-Nyarko E."/>
            <person name="Jarju S."/>
            <person name="Secka A."/>
            <person name="Antonio M."/>
            <person name="Oren A."/>
            <person name="Chaudhuri R.R."/>
            <person name="La Ragione R."/>
            <person name="Hildebrand F."/>
            <person name="Pallen M.J."/>
        </authorList>
    </citation>
    <scope>NUCLEOTIDE SEQUENCE</scope>
    <source>
        <strain evidence="1">ChiSxjej1B13-11774</strain>
    </source>
</reference>
<accession>A0A9D2ES90</accession>
<evidence type="ECO:0000313" key="2">
    <source>
        <dbReference type="Proteomes" id="UP000824048"/>
    </source>
</evidence>
<protein>
    <submittedName>
        <fullName evidence="1">Pyridoxamine 5'-phosphate oxidase family protein</fullName>
    </submittedName>
</protein>
<name>A0A9D2ES90_9FIRM</name>
<dbReference type="Pfam" id="PF12900">
    <property type="entry name" value="Pyridox_ox_2"/>
    <property type="match status" value="1"/>
</dbReference>
<organism evidence="1 2">
    <name type="scientific">Candidatus Gemmiger excrementigallinarum</name>
    <dbReference type="NCBI Taxonomy" id="2838609"/>
    <lineage>
        <taxon>Bacteria</taxon>
        <taxon>Bacillati</taxon>
        <taxon>Bacillota</taxon>
        <taxon>Clostridia</taxon>
        <taxon>Eubacteriales</taxon>
        <taxon>Gemmiger</taxon>
    </lineage>
</organism>
<dbReference type="InterPro" id="IPR012349">
    <property type="entry name" value="Split_barrel_FMN-bd"/>
</dbReference>
<dbReference type="SUPFAM" id="SSF50475">
    <property type="entry name" value="FMN-binding split barrel"/>
    <property type="match status" value="1"/>
</dbReference>
<dbReference type="AlphaFoldDB" id="A0A9D2ES90"/>
<sequence length="159" mass="17607">MRRKDREVTDAAALRAIVQACDCCRLGLVDEDGVACIVPLNFGYTEEDGQPVLYFHSAREGHKLTLLRKNPVVGFEMDTGHGLLPGDRAEDYSFAYRSVMGRGTVDFLQEPAAKRAGLNCIMAHYTGRSDWTVSDAMLGATAVFRLRVTDWTAKEHKAP</sequence>
<reference evidence="1" key="2">
    <citation type="submission" date="2021-04" db="EMBL/GenBank/DDBJ databases">
        <authorList>
            <person name="Gilroy R."/>
        </authorList>
    </citation>
    <scope>NUCLEOTIDE SEQUENCE</scope>
    <source>
        <strain evidence="1">ChiSxjej1B13-11774</strain>
    </source>
</reference>
<dbReference type="PANTHER" id="PTHR34071:SF2">
    <property type="entry name" value="FLAVIN-NUCLEOTIDE-BINDING PROTEIN"/>
    <property type="match status" value="1"/>
</dbReference>
<dbReference type="Gene3D" id="2.30.110.10">
    <property type="entry name" value="Electron Transport, Fmn-binding Protein, Chain A"/>
    <property type="match status" value="1"/>
</dbReference>
<dbReference type="EMBL" id="DXBP01000051">
    <property type="protein sequence ID" value="HIZ42565.1"/>
    <property type="molecule type" value="Genomic_DNA"/>
</dbReference>
<gene>
    <name evidence="1" type="ORF">H9811_08390</name>
</gene>
<comment type="caution">
    <text evidence="1">The sequence shown here is derived from an EMBL/GenBank/DDBJ whole genome shotgun (WGS) entry which is preliminary data.</text>
</comment>
<dbReference type="Proteomes" id="UP000824048">
    <property type="component" value="Unassembled WGS sequence"/>
</dbReference>
<proteinExistence type="predicted"/>
<dbReference type="PANTHER" id="PTHR34071">
    <property type="entry name" value="5-NITROIMIDAZOLE ANTIBIOTICS RESISTANCE PROTEIN, NIMA-FAMILY-RELATED PROTEIN-RELATED"/>
    <property type="match status" value="1"/>
</dbReference>